<feature type="transmembrane region" description="Helical" evidence="5">
    <location>
        <begin position="302"/>
        <end position="329"/>
    </location>
</feature>
<name>A0A4U9V3N9_SERFO</name>
<organism evidence="8">
    <name type="scientific">Serratia fonticola</name>
    <dbReference type="NCBI Taxonomy" id="47917"/>
    <lineage>
        <taxon>Bacteria</taxon>
        <taxon>Pseudomonadati</taxon>
        <taxon>Pseudomonadota</taxon>
        <taxon>Gammaproteobacteria</taxon>
        <taxon>Enterobacterales</taxon>
        <taxon>Yersiniaceae</taxon>
        <taxon>Serratia</taxon>
    </lineage>
</organism>
<evidence type="ECO:0000256" key="3">
    <source>
        <dbReference type="ARBA" id="ARBA00022989"/>
    </source>
</evidence>
<sequence length="551" mass="61029">MVFHVNILMTLGLSLGLFVFWLWRAVRRRTIFVSPTLACFTAGGAILALPLLYTPDMRFATAAWRVAGVAFGAFWFLSCLQLQWHRHRLLATLYGVLVLVTAETIIAGQQWLMPHRAWVPLYGNRVYGTFFQPNVLASLIATGITLTLVLLLLPGLAARPARLNGIRRSILFGMLAGFTTLLVCIQSRTGWLGGIAAAVLLLFRFGRINTTNTRGAIIALSGGVALGSAWLLSGHTLLPLADHTGSNLARWSMLRDTLAMIIDKPLLGWGYGGFEYNFQHFRVNQVPPTPVTEIARHPHNEILLWVVEGGGIGLTGVGLMLAGVGVIVRQSIQRDRSALRAGHRMAGVPTALCLTALPMATHTQLEYPFYLSTLHFVTFLLLLSLADCIGTSVRTQRTLLDTTSTRLSFVMAALALSVSVLAGFTLRGEITLTQVERFGMEDVTPLNTLPQLSRHLLLERVTFDEQVGALMAYNQTGDKHLLQSYSQWAQSYLLRRIDKNVYVSLITILQHQGYPEKAQRYRHEAAVFFPTDVRFTPSTDMTTTLSSKDRR</sequence>
<keyword evidence="8" id="KW-0436">Ligase</keyword>
<evidence type="ECO:0000256" key="2">
    <source>
        <dbReference type="ARBA" id="ARBA00022692"/>
    </source>
</evidence>
<accession>A0A4U9V3N9</accession>
<gene>
    <name evidence="8" type="ORF">NCTC12965_04020</name>
</gene>
<keyword evidence="3 5" id="KW-1133">Transmembrane helix</keyword>
<evidence type="ECO:0000256" key="4">
    <source>
        <dbReference type="ARBA" id="ARBA00023136"/>
    </source>
</evidence>
<feature type="transmembrane region" description="Helical" evidence="5">
    <location>
        <begin position="6"/>
        <end position="23"/>
    </location>
</feature>
<feature type="transmembrane region" description="Helical" evidence="5">
    <location>
        <begin position="407"/>
        <end position="426"/>
    </location>
</feature>
<feature type="transmembrane region" description="Helical" evidence="5">
    <location>
        <begin position="30"/>
        <end position="53"/>
    </location>
</feature>
<dbReference type="PANTHER" id="PTHR37422">
    <property type="entry name" value="TEICHURONIC ACID BIOSYNTHESIS PROTEIN TUAE"/>
    <property type="match status" value="1"/>
</dbReference>
<dbReference type="InterPro" id="IPR051533">
    <property type="entry name" value="WaaL-like"/>
</dbReference>
<keyword evidence="4 5" id="KW-0472">Membrane</keyword>
<dbReference type="GO" id="GO:0016020">
    <property type="term" value="C:membrane"/>
    <property type="evidence" value="ECO:0007669"/>
    <property type="project" value="UniProtKB-SubCell"/>
</dbReference>
<comment type="subcellular location">
    <subcellularLocation>
        <location evidence="1">Membrane</location>
        <topology evidence="1">Multi-pass membrane protein</topology>
    </subcellularLocation>
</comment>
<dbReference type="InterPro" id="IPR021797">
    <property type="entry name" value="Wzy_C_2"/>
</dbReference>
<keyword evidence="2 5" id="KW-0812">Transmembrane</keyword>
<feature type="transmembrane region" description="Helical" evidence="5">
    <location>
        <begin position="341"/>
        <end position="361"/>
    </location>
</feature>
<dbReference type="Pfam" id="PF04932">
    <property type="entry name" value="Wzy_C"/>
    <property type="match status" value="1"/>
</dbReference>
<feature type="domain" description="O-antigen ligase-related" evidence="6">
    <location>
        <begin position="178"/>
        <end position="315"/>
    </location>
</feature>
<feature type="transmembrane region" description="Helical" evidence="5">
    <location>
        <begin position="217"/>
        <end position="238"/>
    </location>
</feature>
<dbReference type="GO" id="GO:0016874">
    <property type="term" value="F:ligase activity"/>
    <property type="evidence" value="ECO:0007669"/>
    <property type="project" value="UniProtKB-KW"/>
</dbReference>
<dbReference type="InterPro" id="IPR007016">
    <property type="entry name" value="O-antigen_ligase-rel_domated"/>
</dbReference>
<feature type="transmembrane region" description="Helical" evidence="5">
    <location>
        <begin position="165"/>
        <end position="183"/>
    </location>
</feature>
<feature type="transmembrane region" description="Helical" evidence="5">
    <location>
        <begin position="59"/>
        <end position="77"/>
    </location>
</feature>
<dbReference type="AlphaFoldDB" id="A0A4U9V3N9"/>
<evidence type="ECO:0000313" key="8">
    <source>
        <dbReference type="EMBL" id="VTR37091.1"/>
    </source>
</evidence>
<evidence type="ECO:0000259" key="7">
    <source>
        <dbReference type="Pfam" id="PF11846"/>
    </source>
</evidence>
<evidence type="ECO:0000256" key="1">
    <source>
        <dbReference type="ARBA" id="ARBA00004141"/>
    </source>
</evidence>
<proteinExistence type="predicted"/>
<dbReference type="Pfam" id="PF11846">
    <property type="entry name" value="Wzy_C_2"/>
    <property type="match status" value="1"/>
</dbReference>
<feature type="domain" description="Virulence factor membrane-bound polymerase C-terminal" evidence="7">
    <location>
        <begin position="352"/>
        <end position="533"/>
    </location>
</feature>
<dbReference type="PANTHER" id="PTHR37422:SF21">
    <property type="entry name" value="EXOQ-LIKE PROTEIN"/>
    <property type="match status" value="1"/>
</dbReference>
<feature type="transmembrane region" description="Helical" evidence="5">
    <location>
        <begin position="189"/>
        <end position="205"/>
    </location>
</feature>
<evidence type="ECO:0000256" key="5">
    <source>
        <dbReference type="SAM" id="Phobius"/>
    </source>
</evidence>
<reference evidence="8" key="1">
    <citation type="submission" date="2019-05" db="EMBL/GenBank/DDBJ databases">
        <authorList>
            <consortium name="Pathogen Informatics"/>
        </authorList>
    </citation>
    <scope>NUCLEOTIDE SEQUENCE [LARGE SCALE GENOMIC DNA]</scope>
    <source>
        <strain evidence="8">NCTC12965</strain>
    </source>
</reference>
<feature type="transmembrane region" description="Helical" evidence="5">
    <location>
        <begin position="131"/>
        <end position="153"/>
    </location>
</feature>
<protein>
    <submittedName>
        <fullName evidence="8">Lipid A core - O-antigen ligase and related enzymes</fullName>
    </submittedName>
</protein>
<evidence type="ECO:0000259" key="6">
    <source>
        <dbReference type="Pfam" id="PF04932"/>
    </source>
</evidence>
<dbReference type="EMBL" id="CABEEZ010000093">
    <property type="protein sequence ID" value="VTR37091.1"/>
    <property type="molecule type" value="Genomic_DNA"/>
</dbReference>
<feature type="transmembrane region" description="Helical" evidence="5">
    <location>
        <begin position="367"/>
        <end position="386"/>
    </location>
</feature>
<feature type="transmembrane region" description="Helical" evidence="5">
    <location>
        <begin position="89"/>
        <end position="111"/>
    </location>
</feature>